<dbReference type="InterPro" id="IPR029787">
    <property type="entry name" value="Nucleotide_cyclase"/>
</dbReference>
<dbReference type="SUPFAM" id="SSF141868">
    <property type="entry name" value="EAL domain-like"/>
    <property type="match status" value="1"/>
</dbReference>
<dbReference type="CDD" id="cd01948">
    <property type="entry name" value="EAL"/>
    <property type="match status" value="1"/>
</dbReference>
<evidence type="ECO:0000313" key="3">
    <source>
        <dbReference type="Proteomes" id="UP000223527"/>
    </source>
</evidence>
<dbReference type="SUPFAM" id="SSF55073">
    <property type="entry name" value="Nucleotide cyclase"/>
    <property type="match status" value="1"/>
</dbReference>
<gene>
    <name evidence="2" type="ORF">CR162_01380</name>
</gene>
<dbReference type="InterPro" id="IPR029016">
    <property type="entry name" value="GAF-like_dom_sf"/>
</dbReference>
<dbReference type="SMART" id="SM00052">
    <property type="entry name" value="EAL"/>
    <property type="match status" value="1"/>
</dbReference>
<evidence type="ECO:0000313" key="2">
    <source>
        <dbReference type="EMBL" id="PHK96605.1"/>
    </source>
</evidence>
<dbReference type="AlphaFoldDB" id="A0A2C7AGI4"/>
<dbReference type="OrthoDB" id="9793210at2"/>
<dbReference type="Gene3D" id="3.30.450.40">
    <property type="match status" value="1"/>
</dbReference>
<organism evidence="2 3">
    <name type="scientific">Teichococcus rhizosphaerae</name>
    <dbReference type="NCBI Taxonomy" id="1335062"/>
    <lineage>
        <taxon>Bacteria</taxon>
        <taxon>Pseudomonadati</taxon>
        <taxon>Pseudomonadota</taxon>
        <taxon>Alphaproteobacteria</taxon>
        <taxon>Acetobacterales</taxon>
        <taxon>Roseomonadaceae</taxon>
        <taxon>Roseomonas</taxon>
    </lineage>
</organism>
<dbReference type="PROSITE" id="PS50883">
    <property type="entry name" value="EAL"/>
    <property type="match status" value="1"/>
</dbReference>
<reference evidence="2 3" key="1">
    <citation type="submission" date="2017-10" db="EMBL/GenBank/DDBJ databases">
        <authorList>
            <person name="Banno H."/>
            <person name="Chua N.-H."/>
        </authorList>
    </citation>
    <scope>NUCLEOTIDE SEQUENCE [LARGE SCALE GENOMIC DNA]</scope>
    <source>
        <strain evidence="2 3">YW11</strain>
    </source>
</reference>
<dbReference type="InterPro" id="IPR003018">
    <property type="entry name" value="GAF"/>
</dbReference>
<dbReference type="InterPro" id="IPR043128">
    <property type="entry name" value="Rev_trsase/Diguanyl_cyclase"/>
</dbReference>
<dbReference type="InterPro" id="IPR001633">
    <property type="entry name" value="EAL_dom"/>
</dbReference>
<evidence type="ECO:0000259" key="1">
    <source>
        <dbReference type="PROSITE" id="PS50883"/>
    </source>
</evidence>
<name>A0A2C7AGI4_9PROT</name>
<dbReference type="Gene3D" id="3.30.70.270">
    <property type="match status" value="1"/>
</dbReference>
<sequence>MPLFSPPPAEERRRLDALLALNLLETPPSESYDRITRLASQMLGTPLAAVSLTDANRQWFKSALGTAGREIPRHQAPCAVVSTTRQPLVVRDMQEDERFIGSPLVAAGLRFYAGAPLVTQDGQGLGAMCVLDVTPRQVTPAELRGLTDLAAMVMAQVELEHAFGRIDPVSGLPNRLQFLDEFAARPEAAGGVALLADLSHSSQFGQALAVLGPAYVEAMTRHGAGVLQRVLGGRNGLYHIGGCAFLVLLDEARPGGWQAAVAALEAAFEAPVPFGDIPVAATPTFGVACFGPGGGTAGGSGAGGSGAEDVLRAAASAAEEARRAGLSASLYSPDSEARSRRRLRLLADMRPALEAEDQLSLVFQPRIEIGCGRCRGAEALLRWHHSELAAVPPGEFIPLVEQTALTRPVTQWVIHRTAAQLAALRRDGLGLRLSVNVSAVNLSEPDFAERLVGTLARHGLEPQAMELEFTESALMSNGAAAMEQLRALRQMGVDIALDDFGTGYSTFSYLQTLPANILKLDQSFIRGLSASARDRRLVATMIQLAHDLGHRVVAEGVEDQEALDFLAARGCDEAQGYLIARPMAEPALRGWLAGRLRAGA</sequence>
<protein>
    <submittedName>
        <fullName evidence="2">Sensor domain-containing phosphodiesterase</fullName>
    </submittedName>
</protein>
<dbReference type="PANTHER" id="PTHR33121">
    <property type="entry name" value="CYCLIC DI-GMP PHOSPHODIESTERASE PDEF"/>
    <property type="match status" value="1"/>
</dbReference>
<dbReference type="PANTHER" id="PTHR33121:SF19">
    <property type="entry name" value="CYCLIC DI-GMP PHOSPHODIESTERASE PA2567"/>
    <property type="match status" value="1"/>
</dbReference>
<dbReference type="SMART" id="SM00065">
    <property type="entry name" value="GAF"/>
    <property type="match status" value="1"/>
</dbReference>
<dbReference type="SUPFAM" id="SSF55781">
    <property type="entry name" value="GAF domain-like"/>
    <property type="match status" value="1"/>
</dbReference>
<dbReference type="SMART" id="SM00267">
    <property type="entry name" value="GGDEF"/>
    <property type="match status" value="1"/>
</dbReference>
<dbReference type="EMBL" id="PDNU01000002">
    <property type="protein sequence ID" value="PHK96605.1"/>
    <property type="molecule type" value="Genomic_DNA"/>
</dbReference>
<dbReference type="InterPro" id="IPR000160">
    <property type="entry name" value="GGDEF_dom"/>
</dbReference>
<dbReference type="GO" id="GO:0071111">
    <property type="term" value="F:cyclic-guanylate-specific phosphodiesterase activity"/>
    <property type="evidence" value="ECO:0007669"/>
    <property type="project" value="InterPro"/>
</dbReference>
<dbReference type="InterPro" id="IPR050706">
    <property type="entry name" value="Cyclic-di-GMP_PDE-like"/>
</dbReference>
<dbReference type="RefSeq" id="WP_099093749.1">
    <property type="nucleotide sequence ID" value="NZ_PDNU01000002.1"/>
</dbReference>
<accession>A0A2C7AGI4</accession>
<dbReference type="Pfam" id="PF00563">
    <property type="entry name" value="EAL"/>
    <property type="match status" value="1"/>
</dbReference>
<dbReference type="Gene3D" id="3.20.20.450">
    <property type="entry name" value="EAL domain"/>
    <property type="match status" value="1"/>
</dbReference>
<proteinExistence type="predicted"/>
<feature type="domain" description="EAL" evidence="1">
    <location>
        <begin position="342"/>
        <end position="596"/>
    </location>
</feature>
<comment type="caution">
    <text evidence="2">The sequence shown here is derived from an EMBL/GenBank/DDBJ whole genome shotgun (WGS) entry which is preliminary data.</text>
</comment>
<dbReference type="Proteomes" id="UP000223527">
    <property type="component" value="Unassembled WGS sequence"/>
</dbReference>
<dbReference type="Pfam" id="PF01590">
    <property type="entry name" value="GAF"/>
    <property type="match status" value="1"/>
</dbReference>
<keyword evidence="3" id="KW-1185">Reference proteome</keyword>
<dbReference type="InterPro" id="IPR035919">
    <property type="entry name" value="EAL_sf"/>
</dbReference>